<gene>
    <name evidence="1" type="ORF">LWI29_011128</name>
</gene>
<evidence type="ECO:0000313" key="2">
    <source>
        <dbReference type="Proteomes" id="UP001168877"/>
    </source>
</evidence>
<reference evidence="1" key="1">
    <citation type="journal article" date="2022" name="Plant J.">
        <title>Strategies of tolerance reflected in two North American maple genomes.</title>
        <authorList>
            <person name="McEvoy S.L."/>
            <person name="Sezen U.U."/>
            <person name="Trouern-Trend A."/>
            <person name="McMahon S.M."/>
            <person name="Schaberg P.G."/>
            <person name="Yang J."/>
            <person name="Wegrzyn J.L."/>
            <person name="Swenson N.G."/>
        </authorList>
    </citation>
    <scope>NUCLEOTIDE SEQUENCE</scope>
    <source>
        <strain evidence="1">NS2018</strain>
    </source>
</reference>
<dbReference type="AlphaFoldDB" id="A0AA39VRI7"/>
<dbReference type="Proteomes" id="UP001168877">
    <property type="component" value="Unassembled WGS sequence"/>
</dbReference>
<proteinExistence type="predicted"/>
<comment type="caution">
    <text evidence="1">The sequence shown here is derived from an EMBL/GenBank/DDBJ whole genome shotgun (WGS) entry which is preliminary data.</text>
</comment>
<name>A0AA39VRI7_ACESA</name>
<accession>A0AA39VRI7</accession>
<dbReference type="EMBL" id="JAUESC010000004">
    <property type="protein sequence ID" value="KAK0595929.1"/>
    <property type="molecule type" value="Genomic_DNA"/>
</dbReference>
<organism evidence="1 2">
    <name type="scientific">Acer saccharum</name>
    <name type="common">Sugar maple</name>
    <dbReference type="NCBI Taxonomy" id="4024"/>
    <lineage>
        <taxon>Eukaryota</taxon>
        <taxon>Viridiplantae</taxon>
        <taxon>Streptophyta</taxon>
        <taxon>Embryophyta</taxon>
        <taxon>Tracheophyta</taxon>
        <taxon>Spermatophyta</taxon>
        <taxon>Magnoliopsida</taxon>
        <taxon>eudicotyledons</taxon>
        <taxon>Gunneridae</taxon>
        <taxon>Pentapetalae</taxon>
        <taxon>rosids</taxon>
        <taxon>malvids</taxon>
        <taxon>Sapindales</taxon>
        <taxon>Sapindaceae</taxon>
        <taxon>Hippocastanoideae</taxon>
        <taxon>Acereae</taxon>
        <taxon>Acer</taxon>
    </lineage>
</organism>
<sequence>MAQYSAFVVDHATVCCFFELQLIGVDPRKMTYVVVDCRSSRSPAYSASAKACRLKGEFRRMSSPWSAEPLRYRSTLFTAFQCKGGMDRTYELYNRIVLAAESQRLLEKLVWKQDNLVKMDACRKNEIWDRDGKWVGVFE</sequence>
<reference evidence="1" key="2">
    <citation type="submission" date="2023-06" db="EMBL/GenBank/DDBJ databases">
        <authorList>
            <person name="Swenson N.G."/>
            <person name="Wegrzyn J.L."/>
            <person name="Mcevoy S.L."/>
        </authorList>
    </citation>
    <scope>NUCLEOTIDE SEQUENCE</scope>
    <source>
        <strain evidence="1">NS2018</strain>
        <tissue evidence="1">Leaf</tissue>
    </source>
</reference>
<keyword evidence="2" id="KW-1185">Reference proteome</keyword>
<protein>
    <submittedName>
        <fullName evidence="1">Uncharacterized protein</fullName>
    </submittedName>
</protein>
<evidence type="ECO:0000313" key="1">
    <source>
        <dbReference type="EMBL" id="KAK0595929.1"/>
    </source>
</evidence>